<evidence type="ECO:0000256" key="8">
    <source>
        <dbReference type="ARBA" id="ARBA00023239"/>
    </source>
</evidence>
<evidence type="ECO:0000256" key="6">
    <source>
        <dbReference type="ARBA" id="ARBA00022793"/>
    </source>
</evidence>
<dbReference type="GO" id="GO:0047605">
    <property type="term" value="F:acetolactate decarboxylase activity"/>
    <property type="evidence" value="ECO:0007669"/>
    <property type="project" value="UniProtKB-EC"/>
</dbReference>
<comment type="caution">
    <text evidence="9">The sequence shown here is derived from an EMBL/GenBank/DDBJ whole genome shotgun (WGS) entry which is preliminary data.</text>
</comment>
<dbReference type="EC" id="4.1.1.5" evidence="4"/>
<dbReference type="VEuPathDB" id="FungiDB:BTJ68_12534"/>
<dbReference type="Pfam" id="PF03306">
    <property type="entry name" value="AAL_decarboxy"/>
    <property type="match status" value="1"/>
</dbReference>
<gene>
    <name evidence="9" type="ORF">D0866_01607</name>
</gene>
<dbReference type="AlphaFoldDB" id="A0A3M7BJK6"/>
<dbReference type="Proteomes" id="UP000276864">
    <property type="component" value="Unassembled WGS sequence"/>
</dbReference>
<evidence type="ECO:0000256" key="7">
    <source>
        <dbReference type="ARBA" id="ARBA00023061"/>
    </source>
</evidence>
<accession>A0A3M7BJK6</accession>
<keyword evidence="6" id="KW-0210">Decarboxylase</keyword>
<comment type="catalytic activity">
    <reaction evidence="1">
        <text>(2S)-2-acetolactate + H(+) = (R)-acetoin + CO2</text>
        <dbReference type="Rhea" id="RHEA:21580"/>
        <dbReference type="ChEBI" id="CHEBI:15378"/>
        <dbReference type="ChEBI" id="CHEBI:15686"/>
        <dbReference type="ChEBI" id="CHEBI:16526"/>
        <dbReference type="ChEBI" id="CHEBI:58476"/>
        <dbReference type="EC" id="4.1.1.5"/>
    </reaction>
</comment>
<organism evidence="9 10">
    <name type="scientific">Hortaea werneckii</name>
    <name type="common">Black yeast</name>
    <name type="synonym">Cladosporium werneckii</name>
    <dbReference type="NCBI Taxonomy" id="91943"/>
    <lineage>
        <taxon>Eukaryota</taxon>
        <taxon>Fungi</taxon>
        <taxon>Dikarya</taxon>
        <taxon>Ascomycota</taxon>
        <taxon>Pezizomycotina</taxon>
        <taxon>Dothideomycetes</taxon>
        <taxon>Dothideomycetidae</taxon>
        <taxon>Mycosphaerellales</taxon>
        <taxon>Teratosphaeriaceae</taxon>
        <taxon>Hortaea</taxon>
    </lineage>
</organism>
<dbReference type="EMBL" id="QWIM01000095">
    <property type="protein sequence ID" value="RMY39914.1"/>
    <property type="molecule type" value="Genomic_DNA"/>
</dbReference>
<dbReference type="UniPathway" id="UPA00626">
    <property type="reaction ID" value="UER00678"/>
</dbReference>
<protein>
    <recommendedName>
        <fullName evidence="5">Alpha-acetolactate decarboxylase</fullName>
        <ecNumber evidence="4">4.1.1.5</ecNumber>
    </recommendedName>
</protein>
<dbReference type="Gene3D" id="3.30.1330.80">
    <property type="entry name" value="Hypothetical protein, similar to alpha- acetolactate decarboxylase, domain 2"/>
    <property type="match status" value="2"/>
</dbReference>
<comment type="similarity">
    <text evidence="3">Belongs to the alpha-acetolactate decarboxylase family.</text>
</comment>
<dbReference type="SUPFAM" id="SSF117856">
    <property type="entry name" value="AF0104/ALDC/Ptd012-like"/>
    <property type="match status" value="1"/>
</dbReference>
<evidence type="ECO:0000256" key="4">
    <source>
        <dbReference type="ARBA" id="ARBA00013204"/>
    </source>
</evidence>
<evidence type="ECO:0000313" key="10">
    <source>
        <dbReference type="Proteomes" id="UP000276864"/>
    </source>
</evidence>
<keyword evidence="7" id="KW-0005">Acetoin biosynthesis</keyword>
<name>A0A3M7BJK6_HORWE</name>
<proteinExistence type="inferred from homology"/>
<keyword evidence="8" id="KW-0456">Lyase</keyword>
<dbReference type="PANTHER" id="PTHR35524:SF1">
    <property type="entry name" value="ALPHA-ACETOLACTATE DECARBOXYLASE"/>
    <property type="match status" value="1"/>
</dbReference>
<evidence type="ECO:0000256" key="1">
    <source>
        <dbReference type="ARBA" id="ARBA00001784"/>
    </source>
</evidence>
<dbReference type="PANTHER" id="PTHR35524">
    <property type="entry name" value="ALPHA-ACETOLACTATE DECARBOXYLASE"/>
    <property type="match status" value="1"/>
</dbReference>
<dbReference type="InterPro" id="IPR005128">
    <property type="entry name" value="Acetolactate_a_deCO2ase"/>
</dbReference>
<comment type="pathway">
    <text evidence="2">Polyol metabolism; (R,R)-butane-2,3-diol biosynthesis; (R,R)-butane-2,3-diol from pyruvate: step 2/3.</text>
</comment>
<dbReference type="GO" id="GO:0045151">
    <property type="term" value="P:acetoin biosynthetic process"/>
    <property type="evidence" value="ECO:0007669"/>
    <property type="project" value="UniProtKB-KW"/>
</dbReference>
<evidence type="ECO:0000256" key="2">
    <source>
        <dbReference type="ARBA" id="ARBA00005170"/>
    </source>
</evidence>
<evidence type="ECO:0000313" key="9">
    <source>
        <dbReference type="EMBL" id="RMY39914.1"/>
    </source>
</evidence>
<reference evidence="9 10" key="1">
    <citation type="journal article" date="2018" name="BMC Genomics">
        <title>Genomic evidence for intraspecific hybridization in a clonal and extremely halotolerant yeast.</title>
        <authorList>
            <person name="Gostincar C."/>
            <person name="Stajich J.E."/>
            <person name="Zupancic J."/>
            <person name="Zalar P."/>
            <person name="Gunde-Cimerman N."/>
        </authorList>
    </citation>
    <scope>NUCLEOTIDE SEQUENCE [LARGE SCALE GENOMIC DNA]</scope>
    <source>
        <strain evidence="9 10">EXF-6651</strain>
    </source>
</reference>
<evidence type="ECO:0000256" key="5">
    <source>
        <dbReference type="ARBA" id="ARBA00020164"/>
    </source>
</evidence>
<sequence length="265" mass="29535">MPASIPNDIYQYSLHSAYAAGLREGGPPVAFLTNHGTHGIGFFESYEDAPEDRPGDMIQLDSVAYEIDKDGNAAVADKQDQMPFVKVVVFQPSKRVKLETSMASKKVLEILQMGKNTPMSVRIKGPFKYLNTQQETFWDVSGEIFGYAIPSWQKDVSGEGLQSCFITQDKKKGGRVVDFETEEGATLEWAKCGRFHLGFPQDEEYEKLSLSGTNNHFCFATVEALSKGAPVLYKGPNFAPNSGNSLVGMAPEKTFNHWWKHLQMY</sequence>
<evidence type="ECO:0000256" key="3">
    <source>
        <dbReference type="ARBA" id="ARBA00007106"/>
    </source>
</evidence>